<dbReference type="EMBL" id="MCOG01000158">
    <property type="protein sequence ID" value="ORY33933.1"/>
    <property type="molecule type" value="Genomic_DNA"/>
</dbReference>
<protein>
    <recommendedName>
        <fullName evidence="3">SGNH hydrolase-type esterase domain-containing protein</fullName>
    </recommendedName>
</protein>
<organism evidence="1 2">
    <name type="scientific">Neocallimastix californiae</name>
    <dbReference type="NCBI Taxonomy" id="1754190"/>
    <lineage>
        <taxon>Eukaryota</taxon>
        <taxon>Fungi</taxon>
        <taxon>Fungi incertae sedis</taxon>
        <taxon>Chytridiomycota</taxon>
        <taxon>Chytridiomycota incertae sedis</taxon>
        <taxon>Neocallimastigomycetes</taxon>
        <taxon>Neocallimastigales</taxon>
        <taxon>Neocallimastigaceae</taxon>
        <taxon>Neocallimastix</taxon>
    </lineage>
</organism>
<dbReference type="Proteomes" id="UP000193920">
    <property type="component" value="Unassembled WGS sequence"/>
</dbReference>
<reference evidence="1 2" key="1">
    <citation type="submission" date="2016-08" db="EMBL/GenBank/DDBJ databases">
        <title>A Parts List for Fungal Cellulosomes Revealed by Comparative Genomics.</title>
        <authorList>
            <consortium name="DOE Joint Genome Institute"/>
            <person name="Haitjema C.H."/>
            <person name="Gilmore S.P."/>
            <person name="Henske J.K."/>
            <person name="Solomon K.V."/>
            <person name="De Groot R."/>
            <person name="Kuo A."/>
            <person name="Mondo S.J."/>
            <person name="Salamov A.A."/>
            <person name="Labutti K."/>
            <person name="Zhao Z."/>
            <person name="Chiniquy J."/>
            <person name="Barry K."/>
            <person name="Brewer H.M."/>
            <person name="Purvine S.O."/>
            <person name="Wright A.T."/>
            <person name="Boxma B."/>
            <person name="Van Alen T."/>
            <person name="Hackstein J.H."/>
            <person name="Baker S.E."/>
            <person name="Grigoriev I.V."/>
            <person name="O'Malley M.A."/>
        </authorList>
    </citation>
    <scope>NUCLEOTIDE SEQUENCE [LARGE SCALE GENOMIC DNA]</scope>
    <source>
        <strain evidence="1 2">G1</strain>
    </source>
</reference>
<dbReference type="InterPro" id="IPR036514">
    <property type="entry name" value="SGNH_hydro_sf"/>
</dbReference>
<keyword evidence="2" id="KW-1185">Reference proteome</keyword>
<gene>
    <name evidence="1" type="ORF">LY90DRAFT_626042</name>
</gene>
<accession>A0A1Y2BGI8</accession>
<dbReference type="AlphaFoldDB" id="A0A1Y2BGI8"/>
<proteinExistence type="predicted"/>
<evidence type="ECO:0000313" key="2">
    <source>
        <dbReference type="Proteomes" id="UP000193920"/>
    </source>
</evidence>
<name>A0A1Y2BGI8_9FUNG</name>
<dbReference type="SUPFAM" id="SSF52266">
    <property type="entry name" value="SGNH hydrolase"/>
    <property type="match status" value="1"/>
</dbReference>
<dbReference type="Gene3D" id="3.40.50.1110">
    <property type="entry name" value="SGNH hydrolase"/>
    <property type="match status" value="1"/>
</dbReference>
<dbReference type="OrthoDB" id="1600564at2759"/>
<evidence type="ECO:0000313" key="1">
    <source>
        <dbReference type="EMBL" id="ORY33933.1"/>
    </source>
</evidence>
<evidence type="ECO:0008006" key="3">
    <source>
        <dbReference type="Google" id="ProtNLM"/>
    </source>
</evidence>
<comment type="caution">
    <text evidence="1">The sequence shown here is derived from an EMBL/GenBank/DDBJ whole genome shotgun (WGS) entry which is preliminary data.</text>
</comment>
<sequence length="180" mass="21396">MLSVIFYTFNNYMCLFIFCFFGSNDVHIINKYQIENINIIITKIVDSMFAQIEKLYNFGARNLLISNISPLDNAPINSKGRHNYYTYNISFFIDLIKKKAKLFYDKFPYINIIIYDTNSFYTYIKKYCKLNTFDDCTNAQEGNMKKENIKFFWRDFTHISEIGNIFLAKDINILLNSINK</sequence>